<dbReference type="GO" id="GO:0003697">
    <property type="term" value="F:single-stranded DNA binding"/>
    <property type="evidence" value="ECO:0007669"/>
    <property type="project" value="TreeGrafter"/>
</dbReference>
<dbReference type="InterPro" id="IPR036279">
    <property type="entry name" value="5-3_exonuclease_C_sf"/>
</dbReference>
<dbReference type="GO" id="GO:0046872">
    <property type="term" value="F:metal ion binding"/>
    <property type="evidence" value="ECO:0007669"/>
    <property type="project" value="UniProtKB-KW"/>
</dbReference>
<keyword evidence="8" id="KW-0460">Magnesium</keyword>
<evidence type="ECO:0000313" key="12">
    <source>
        <dbReference type="EMBL" id="PWN35477.1"/>
    </source>
</evidence>
<comment type="subcellular location">
    <subcellularLocation>
        <location evidence="2">Nucleus</location>
    </subcellularLocation>
</comment>
<dbReference type="Gene3D" id="1.10.150.20">
    <property type="entry name" value="5' to 3' exonuclease, C-terminal subdomain"/>
    <property type="match status" value="1"/>
</dbReference>
<evidence type="ECO:0000256" key="10">
    <source>
        <dbReference type="ARBA" id="ARBA00023242"/>
    </source>
</evidence>
<dbReference type="Proteomes" id="UP000245771">
    <property type="component" value="Unassembled WGS sequence"/>
</dbReference>
<organism evidence="12 13">
    <name type="scientific">Meira miltonrushii</name>
    <dbReference type="NCBI Taxonomy" id="1280837"/>
    <lineage>
        <taxon>Eukaryota</taxon>
        <taxon>Fungi</taxon>
        <taxon>Dikarya</taxon>
        <taxon>Basidiomycota</taxon>
        <taxon>Ustilaginomycotina</taxon>
        <taxon>Exobasidiomycetes</taxon>
        <taxon>Exobasidiales</taxon>
        <taxon>Brachybasidiaceae</taxon>
        <taxon>Meira</taxon>
    </lineage>
</organism>
<dbReference type="GeneID" id="37020531"/>
<keyword evidence="6" id="KW-0227">DNA damage</keyword>
<dbReference type="OrthoDB" id="31113at2759"/>
<keyword evidence="5" id="KW-0255">Endonuclease</keyword>
<evidence type="ECO:0000256" key="7">
    <source>
        <dbReference type="ARBA" id="ARBA00022801"/>
    </source>
</evidence>
<dbReference type="PANTHER" id="PTHR16171">
    <property type="entry name" value="DNA REPAIR PROTEIN COMPLEMENTING XP-G CELLS-RELATED"/>
    <property type="match status" value="1"/>
</dbReference>
<dbReference type="STRING" id="1280837.A0A316VCU2"/>
<evidence type="ECO:0000256" key="3">
    <source>
        <dbReference type="ARBA" id="ARBA00022722"/>
    </source>
</evidence>
<comment type="cofactor">
    <cofactor evidence="1">
        <name>Mg(2+)</name>
        <dbReference type="ChEBI" id="CHEBI:18420"/>
    </cofactor>
</comment>
<evidence type="ECO:0000313" key="13">
    <source>
        <dbReference type="Proteomes" id="UP000245771"/>
    </source>
</evidence>
<proteinExistence type="inferred from homology"/>
<feature type="non-terminal residue" evidence="12">
    <location>
        <position position="216"/>
    </location>
</feature>
<comment type="similarity">
    <text evidence="11">Belongs to the XPG/RAD2 endonuclease family. GEN subfamily.</text>
</comment>
<protein>
    <recommendedName>
        <fullName evidence="14">XPG-I domain-containing protein</fullName>
    </recommendedName>
</protein>
<dbReference type="FunFam" id="1.10.150.20:FF:000030">
    <property type="entry name" value="Flap endonuclease GEN-like 1"/>
    <property type="match status" value="1"/>
</dbReference>
<keyword evidence="4" id="KW-0479">Metal-binding</keyword>
<evidence type="ECO:0000256" key="11">
    <source>
        <dbReference type="ARBA" id="ARBA00038112"/>
    </source>
</evidence>
<accession>A0A316VCU2</accession>
<dbReference type="EMBL" id="KZ819603">
    <property type="protein sequence ID" value="PWN35477.1"/>
    <property type="molecule type" value="Genomic_DNA"/>
</dbReference>
<dbReference type="RefSeq" id="XP_025355779.1">
    <property type="nucleotide sequence ID" value="XM_025498750.1"/>
</dbReference>
<dbReference type="GO" id="GO:0005634">
    <property type="term" value="C:nucleus"/>
    <property type="evidence" value="ECO:0007669"/>
    <property type="project" value="UniProtKB-SubCell"/>
</dbReference>
<dbReference type="PANTHER" id="PTHR16171:SF7">
    <property type="entry name" value="DNA REPAIR PROTEIN RAD2"/>
    <property type="match status" value="1"/>
</dbReference>
<dbReference type="GO" id="GO:0048256">
    <property type="term" value="F:flap endonuclease activity"/>
    <property type="evidence" value="ECO:0007669"/>
    <property type="project" value="UniProtKB-ARBA"/>
</dbReference>
<dbReference type="GO" id="GO:0006281">
    <property type="term" value="P:DNA repair"/>
    <property type="evidence" value="ECO:0007669"/>
    <property type="project" value="UniProtKB-KW"/>
</dbReference>
<keyword evidence="13" id="KW-1185">Reference proteome</keyword>
<evidence type="ECO:0000256" key="8">
    <source>
        <dbReference type="ARBA" id="ARBA00022842"/>
    </source>
</evidence>
<name>A0A316VCU2_9BASI</name>
<keyword evidence="10" id="KW-0539">Nucleus</keyword>
<keyword evidence="7" id="KW-0378">Hydrolase</keyword>
<dbReference type="SMART" id="SM00279">
    <property type="entry name" value="HhH2"/>
    <property type="match status" value="1"/>
</dbReference>
<dbReference type="AlphaFoldDB" id="A0A316VCU2"/>
<evidence type="ECO:0000256" key="6">
    <source>
        <dbReference type="ARBA" id="ARBA00022763"/>
    </source>
</evidence>
<evidence type="ECO:0008006" key="14">
    <source>
        <dbReference type="Google" id="ProtNLM"/>
    </source>
</evidence>
<evidence type="ECO:0000256" key="1">
    <source>
        <dbReference type="ARBA" id="ARBA00001946"/>
    </source>
</evidence>
<sequence length="216" mass="24988">MFNNKKFVECYKLSDLQHDLGMDRTKLVQLAYLLGSDYTDGLEGVGPVLAMEILSNFIGDDGLVQFRDWWLKVQMGQDTPRDTCNTTLKRIKRTLRNKVHLNDNWPDENVLNAYYEPVVDSSEEAFQWGLPDLDSLRSFFNEYLRWDREKTDHYLIPAIEEQNRRSRRTQGTLDGGNFFDLGNGSSGIYAGRQRPAYGSSRLQQVITNFRESKKAS</sequence>
<keyword evidence="9" id="KW-0234">DNA repair</keyword>
<dbReference type="SUPFAM" id="SSF47807">
    <property type="entry name" value="5' to 3' exonuclease, C-terminal subdomain"/>
    <property type="match status" value="1"/>
</dbReference>
<reference evidence="12 13" key="1">
    <citation type="journal article" date="2018" name="Mol. Biol. Evol.">
        <title>Broad Genomic Sampling Reveals a Smut Pathogenic Ancestry of the Fungal Clade Ustilaginomycotina.</title>
        <authorList>
            <person name="Kijpornyongpan T."/>
            <person name="Mondo S.J."/>
            <person name="Barry K."/>
            <person name="Sandor L."/>
            <person name="Lee J."/>
            <person name="Lipzen A."/>
            <person name="Pangilinan J."/>
            <person name="LaButti K."/>
            <person name="Hainaut M."/>
            <person name="Henrissat B."/>
            <person name="Grigoriev I.V."/>
            <person name="Spatafora J.W."/>
            <person name="Aime M.C."/>
        </authorList>
    </citation>
    <scope>NUCLEOTIDE SEQUENCE [LARGE SCALE GENOMIC DNA]</scope>
    <source>
        <strain evidence="12 13">MCA 3882</strain>
    </source>
</reference>
<evidence type="ECO:0000256" key="9">
    <source>
        <dbReference type="ARBA" id="ARBA00023204"/>
    </source>
</evidence>
<dbReference type="InParanoid" id="A0A316VCU2"/>
<evidence type="ECO:0000256" key="5">
    <source>
        <dbReference type="ARBA" id="ARBA00022759"/>
    </source>
</evidence>
<evidence type="ECO:0000256" key="4">
    <source>
        <dbReference type="ARBA" id="ARBA00022723"/>
    </source>
</evidence>
<dbReference type="CDD" id="cd09904">
    <property type="entry name" value="H3TH_XPG"/>
    <property type="match status" value="1"/>
</dbReference>
<gene>
    <name evidence="12" type="ORF">FA14DRAFT_160607</name>
</gene>
<dbReference type="InterPro" id="IPR008918">
    <property type="entry name" value="HhH2"/>
</dbReference>
<keyword evidence="3" id="KW-0540">Nuclease</keyword>
<evidence type="ECO:0000256" key="2">
    <source>
        <dbReference type="ARBA" id="ARBA00004123"/>
    </source>
</evidence>